<proteinExistence type="predicted"/>
<feature type="transmembrane region" description="Helical" evidence="1">
    <location>
        <begin position="12"/>
        <end position="34"/>
    </location>
</feature>
<dbReference type="Proteomes" id="UP000037237">
    <property type="component" value="Unassembled WGS sequence"/>
</dbReference>
<accession>A0A0M0BNW5</accession>
<keyword evidence="1" id="KW-0812">Transmembrane</keyword>
<gene>
    <name evidence="2" type="ORF">AC477_05080</name>
</gene>
<name>A0A0M0BNW5_9ARCH</name>
<dbReference type="EMBL" id="LFWU01000128">
    <property type="protein sequence ID" value="KON30277.1"/>
    <property type="molecule type" value="Genomic_DNA"/>
</dbReference>
<feature type="transmembrane region" description="Helical" evidence="1">
    <location>
        <begin position="46"/>
        <end position="65"/>
    </location>
</feature>
<comment type="caution">
    <text evidence="2">The sequence shown here is derived from an EMBL/GenBank/DDBJ whole genome shotgun (WGS) entry which is preliminary data.</text>
</comment>
<evidence type="ECO:0000313" key="2">
    <source>
        <dbReference type="EMBL" id="KON30277.1"/>
    </source>
</evidence>
<sequence>MTENVEPVNRYSPFLLVAILIAFTLSISALYIAVDSIINQTDLTSSYSFLAIGFFGLAITAYILIQTRKRPVPASFKTPKVLTTLECPKCDFKNIRDFERGDYIFKEAGPCQKCDQKMTITAIYREEKKEQNK</sequence>
<keyword evidence="1" id="KW-1133">Transmembrane helix</keyword>
<organism evidence="2 3">
    <name type="scientific">miscellaneous Crenarchaeota group-1 archaeon SG8-32-1</name>
    <dbReference type="NCBI Taxonomy" id="1685124"/>
    <lineage>
        <taxon>Archaea</taxon>
        <taxon>Candidatus Bathyarchaeota</taxon>
        <taxon>MCG-1</taxon>
    </lineage>
</organism>
<reference evidence="2 3" key="1">
    <citation type="submission" date="2015-06" db="EMBL/GenBank/DDBJ databases">
        <title>New insights into the roles of widespread benthic archaea in carbon and nitrogen cycling.</title>
        <authorList>
            <person name="Lazar C.S."/>
            <person name="Baker B.J."/>
            <person name="Seitz K.W."/>
            <person name="Hyde A.S."/>
            <person name="Dick G.J."/>
            <person name="Hinrichs K.-U."/>
            <person name="Teske A.P."/>
        </authorList>
    </citation>
    <scope>NUCLEOTIDE SEQUENCE [LARGE SCALE GENOMIC DNA]</scope>
    <source>
        <strain evidence="2">SG8-32-1</strain>
    </source>
</reference>
<dbReference type="AlphaFoldDB" id="A0A0M0BNW5"/>
<evidence type="ECO:0000313" key="3">
    <source>
        <dbReference type="Proteomes" id="UP000037237"/>
    </source>
</evidence>
<protein>
    <submittedName>
        <fullName evidence="2">Uncharacterized protein</fullName>
    </submittedName>
</protein>
<keyword evidence="1" id="KW-0472">Membrane</keyword>
<evidence type="ECO:0000256" key="1">
    <source>
        <dbReference type="SAM" id="Phobius"/>
    </source>
</evidence>